<comment type="caution">
    <text evidence="1">The sequence shown here is derived from an EMBL/GenBank/DDBJ whole genome shotgun (WGS) entry which is preliminary data.</text>
</comment>
<protein>
    <submittedName>
        <fullName evidence="1">Uncharacterized protein</fullName>
    </submittedName>
</protein>
<organism evidence="1 2">
    <name type="scientific">Pyxicephalus adspersus</name>
    <name type="common">African bullfrog</name>
    <dbReference type="NCBI Taxonomy" id="30357"/>
    <lineage>
        <taxon>Eukaryota</taxon>
        <taxon>Metazoa</taxon>
        <taxon>Chordata</taxon>
        <taxon>Craniata</taxon>
        <taxon>Vertebrata</taxon>
        <taxon>Euteleostomi</taxon>
        <taxon>Amphibia</taxon>
        <taxon>Batrachia</taxon>
        <taxon>Anura</taxon>
        <taxon>Neobatrachia</taxon>
        <taxon>Ranoidea</taxon>
        <taxon>Pyxicephalidae</taxon>
        <taxon>Pyxicephalinae</taxon>
        <taxon>Pyxicephalus</taxon>
    </lineage>
</organism>
<sequence length="136" mass="15596">MICRRCLLNNAVHRSLRVIPRSNLISIPYLKGNLIFYSSIKVTSSAFWNNGREFMQSDSLPWWTGLRCVGDMSWEWKKQKFVTGTETTVTEVSTDYTTTRRGGHCPHTGIFPLKSRPSWFFPSKTKMGIDGRTASK</sequence>
<name>A0AAV2ZPT5_PYXAD</name>
<accession>A0AAV2ZPT5</accession>
<dbReference type="Proteomes" id="UP001181693">
    <property type="component" value="Unassembled WGS sequence"/>
</dbReference>
<dbReference type="AlphaFoldDB" id="A0AAV2ZPT5"/>
<evidence type="ECO:0000313" key="2">
    <source>
        <dbReference type="Proteomes" id="UP001181693"/>
    </source>
</evidence>
<proteinExistence type="predicted"/>
<evidence type="ECO:0000313" key="1">
    <source>
        <dbReference type="EMBL" id="DBA16534.1"/>
    </source>
</evidence>
<reference evidence="1" key="1">
    <citation type="thesis" date="2020" institute="ProQuest LLC" country="789 East Eisenhower Parkway, Ann Arbor, MI, USA">
        <title>Comparative Genomics and Chromosome Evolution.</title>
        <authorList>
            <person name="Mudd A.B."/>
        </authorList>
    </citation>
    <scope>NUCLEOTIDE SEQUENCE</scope>
    <source>
        <strain evidence="1">1538</strain>
        <tissue evidence="1">Blood</tissue>
    </source>
</reference>
<gene>
    <name evidence="1" type="ORF">GDO54_003917</name>
</gene>
<keyword evidence="2" id="KW-1185">Reference proteome</keyword>
<dbReference type="EMBL" id="DYDO01000011">
    <property type="protein sequence ID" value="DBA16534.1"/>
    <property type="molecule type" value="Genomic_DNA"/>
</dbReference>